<feature type="transmembrane region" description="Helical" evidence="6">
    <location>
        <begin position="96"/>
        <end position="114"/>
    </location>
</feature>
<evidence type="ECO:0000256" key="5">
    <source>
        <dbReference type="ARBA" id="ARBA00023136"/>
    </source>
</evidence>
<dbReference type="PANTHER" id="PTHR33529">
    <property type="entry name" value="SLR0882 PROTEIN-RELATED"/>
    <property type="match status" value="1"/>
</dbReference>
<evidence type="ECO:0000313" key="8">
    <source>
        <dbReference type="Proteomes" id="UP000476338"/>
    </source>
</evidence>
<organism evidence="7 8">
    <name type="scientific">Campylobacter portucalensis</name>
    <dbReference type="NCBI Taxonomy" id="2608384"/>
    <lineage>
        <taxon>Bacteria</taxon>
        <taxon>Pseudomonadati</taxon>
        <taxon>Campylobacterota</taxon>
        <taxon>Epsilonproteobacteria</taxon>
        <taxon>Campylobacterales</taxon>
        <taxon>Campylobacteraceae</taxon>
        <taxon>Campylobacter</taxon>
    </lineage>
</organism>
<feature type="transmembrane region" description="Helical" evidence="6">
    <location>
        <begin position="12"/>
        <end position="34"/>
    </location>
</feature>
<protein>
    <submittedName>
        <fullName evidence="7">LptF/LptG family permease</fullName>
    </submittedName>
</protein>
<dbReference type="EMBL" id="VWSJ01000001">
    <property type="protein sequence ID" value="MSN95660.1"/>
    <property type="molecule type" value="Genomic_DNA"/>
</dbReference>
<reference evidence="7 8" key="2">
    <citation type="submission" date="2020-03" db="EMBL/GenBank/DDBJ databases">
        <title>Campylobacter portucalensis sp. nov., a new species of Campylobacter isolated from the reproductive tract of bulls.</title>
        <authorList>
            <person name="Silva M.F."/>
            <person name="Pereira G."/>
            <person name="Carneiro C."/>
            <person name="Hemphill A."/>
            <person name="Mateus L."/>
            <person name="Lopes-Da-Costa L."/>
            <person name="Silva E."/>
        </authorList>
    </citation>
    <scope>NUCLEOTIDE SEQUENCE [LARGE SCALE GENOMIC DNA]</scope>
    <source>
        <strain evidence="7 8">FMV-PI01</strain>
    </source>
</reference>
<keyword evidence="4 6" id="KW-1133">Transmembrane helix</keyword>
<proteinExistence type="predicted"/>
<dbReference type="Pfam" id="PF03739">
    <property type="entry name" value="LptF_LptG"/>
    <property type="match status" value="1"/>
</dbReference>
<evidence type="ECO:0000256" key="2">
    <source>
        <dbReference type="ARBA" id="ARBA00022475"/>
    </source>
</evidence>
<reference evidence="7 8" key="1">
    <citation type="submission" date="2019-09" db="EMBL/GenBank/DDBJ databases">
        <authorList>
            <person name="Silva M."/>
            <person name="Pereira G."/>
            <person name="Lopes-Da-Costa L."/>
            <person name="Silva E."/>
        </authorList>
    </citation>
    <scope>NUCLEOTIDE SEQUENCE [LARGE SCALE GENOMIC DNA]</scope>
    <source>
        <strain evidence="7 8">FMV-PI01</strain>
    </source>
</reference>
<dbReference type="Proteomes" id="UP000476338">
    <property type="component" value="Unassembled WGS sequence"/>
</dbReference>
<evidence type="ECO:0000313" key="7">
    <source>
        <dbReference type="EMBL" id="MSN95660.1"/>
    </source>
</evidence>
<feature type="transmembrane region" description="Helical" evidence="6">
    <location>
        <begin position="295"/>
        <end position="320"/>
    </location>
</feature>
<sequence>MKLYSRYLGVFYLKYFLILFIALEGFYIGVDILISSKDFPDSANLGLLYIGFTAIIAINYTIMISLIFAMILTIINFIRSNELISFYSLGISKFSIIKTPFLISLIITFFYIYLNTTPLVYANEYKKNIENLNLINKVSNDFFLKHQNKYIYIKNLNSLTNTANDIKIFYLDQQNLNQIANIKKANYDDKKWVFFDANITKIPANLNLGADGLEYESVEKFEDLQKLHPAIIEKIYNSSNIYSINDAIKSIKAFQDQGININNIKANLYSLIFTPFFAPFMILIIFYYMPTTGRFFNLAIASFIFFISTLCIWGALFVLTRFSITGVISPEIGIILPILFLMIFAIYLNLKTH</sequence>
<evidence type="ECO:0000256" key="3">
    <source>
        <dbReference type="ARBA" id="ARBA00022692"/>
    </source>
</evidence>
<feature type="transmembrane region" description="Helical" evidence="6">
    <location>
        <begin position="46"/>
        <end position="75"/>
    </location>
</feature>
<dbReference type="GO" id="GO:0015920">
    <property type="term" value="P:lipopolysaccharide transport"/>
    <property type="evidence" value="ECO:0007669"/>
    <property type="project" value="TreeGrafter"/>
</dbReference>
<evidence type="ECO:0000256" key="1">
    <source>
        <dbReference type="ARBA" id="ARBA00004651"/>
    </source>
</evidence>
<dbReference type="InterPro" id="IPR005495">
    <property type="entry name" value="LptG/LptF_permease"/>
</dbReference>
<dbReference type="PANTHER" id="PTHR33529:SF6">
    <property type="entry name" value="YJGP_YJGQ FAMILY PERMEASE"/>
    <property type="match status" value="1"/>
</dbReference>
<name>A0A6L5WF93_9BACT</name>
<dbReference type="AlphaFoldDB" id="A0A6L5WF93"/>
<keyword evidence="3 6" id="KW-0812">Transmembrane</keyword>
<dbReference type="GO" id="GO:0043190">
    <property type="term" value="C:ATP-binding cassette (ABC) transporter complex"/>
    <property type="evidence" value="ECO:0007669"/>
    <property type="project" value="TreeGrafter"/>
</dbReference>
<keyword evidence="8" id="KW-1185">Reference proteome</keyword>
<evidence type="ECO:0000256" key="4">
    <source>
        <dbReference type="ARBA" id="ARBA00022989"/>
    </source>
</evidence>
<comment type="subcellular location">
    <subcellularLocation>
        <location evidence="1">Cell membrane</location>
        <topology evidence="1">Multi-pass membrane protein</topology>
    </subcellularLocation>
</comment>
<feature type="transmembrane region" description="Helical" evidence="6">
    <location>
        <begin position="268"/>
        <end position="288"/>
    </location>
</feature>
<keyword evidence="5 6" id="KW-0472">Membrane</keyword>
<accession>A0A6L5WF93</accession>
<comment type="caution">
    <text evidence="7">The sequence shown here is derived from an EMBL/GenBank/DDBJ whole genome shotgun (WGS) entry which is preliminary data.</text>
</comment>
<keyword evidence="2" id="KW-1003">Cell membrane</keyword>
<feature type="transmembrane region" description="Helical" evidence="6">
    <location>
        <begin position="332"/>
        <end position="350"/>
    </location>
</feature>
<gene>
    <name evidence="7" type="ORF">F1B92_00340</name>
</gene>
<evidence type="ECO:0000256" key="6">
    <source>
        <dbReference type="SAM" id="Phobius"/>
    </source>
</evidence>
<dbReference type="RefSeq" id="WP_154569932.1">
    <property type="nucleotide sequence ID" value="NZ_VWSJ01000001.1"/>
</dbReference>